<keyword evidence="2" id="KW-0808">Transferase</keyword>
<dbReference type="PROSITE" id="PS51186">
    <property type="entry name" value="GNAT"/>
    <property type="match status" value="1"/>
</dbReference>
<gene>
    <name evidence="2" type="ORF">SAMN05444920_109168</name>
</gene>
<dbReference type="SUPFAM" id="SSF55729">
    <property type="entry name" value="Acyl-CoA N-acyltransferases (Nat)"/>
    <property type="match status" value="1"/>
</dbReference>
<dbReference type="Pfam" id="PF13508">
    <property type="entry name" value="Acetyltransf_7"/>
    <property type="match status" value="1"/>
</dbReference>
<accession>A0A1H6EFQ4</accession>
<reference evidence="2 3" key="1">
    <citation type="submission" date="2016-10" db="EMBL/GenBank/DDBJ databases">
        <authorList>
            <person name="de Groot N.N."/>
        </authorList>
    </citation>
    <scope>NUCLEOTIDE SEQUENCE [LARGE SCALE GENOMIC DNA]</scope>
    <source>
        <strain evidence="2 3">CGMCC 4.7037</strain>
    </source>
</reference>
<dbReference type="InterPro" id="IPR016181">
    <property type="entry name" value="Acyl_CoA_acyltransferase"/>
</dbReference>
<keyword evidence="3" id="KW-1185">Reference proteome</keyword>
<dbReference type="Proteomes" id="UP000236732">
    <property type="component" value="Unassembled WGS sequence"/>
</dbReference>
<protein>
    <submittedName>
        <fullName evidence="2">Acetyltransferase (GNAT) family protein</fullName>
    </submittedName>
</protein>
<organism evidence="2 3">
    <name type="scientific">Nonomuraea solani</name>
    <dbReference type="NCBI Taxonomy" id="1144553"/>
    <lineage>
        <taxon>Bacteria</taxon>
        <taxon>Bacillati</taxon>
        <taxon>Actinomycetota</taxon>
        <taxon>Actinomycetes</taxon>
        <taxon>Streptosporangiales</taxon>
        <taxon>Streptosporangiaceae</taxon>
        <taxon>Nonomuraea</taxon>
    </lineage>
</organism>
<dbReference type="AlphaFoldDB" id="A0A1H6EFQ4"/>
<dbReference type="CDD" id="cd04301">
    <property type="entry name" value="NAT_SF"/>
    <property type="match status" value="1"/>
</dbReference>
<evidence type="ECO:0000259" key="1">
    <source>
        <dbReference type="PROSITE" id="PS51186"/>
    </source>
</evidence>
<dbReference type="EMBL" id="FNVT01000009">
    <property type="protein sequence ID" value="SEG95816.1"/>
    <property type="molecule type" value="Genomic_DNA"/>
</dbReference>
<dbReference type="Gene3D" id="3.40.630.30">
    <property type="match status" value="1"/>
</dbReference>
<feature type="domain" description="N-acetyltransferase" evidence="1">
    <location>
        <begin position="1"/>
        <end position="123"/>
    </location>
</feature>
<evidence type="ECO:0000313" key="3">
    <source>
        <dbReference type="Proteomes" id="UP000236732"/>
    </source>
</evidence>
<proteinExistence type="predicted"/>
<dbReference type="InterPro" id="IPR000182">
    <property type="entry name" value="GNAT_dom"/>
</dbReference>
<sequence length="128" mass="14383">MRPDLERLGLWDPDWARRRFLDTYVPANTDIIEIAGKPVGAIAVRAEVDTQWIEHFYLDPAAQGRGIGGQVLRHVMDAHRDARPFRLAIDRGSAARRLYERAGFVHLYDDANGVDQIFGASGDRPAQS</sequence>
<evidence type="ECO:0000313" key="2">
    <source>
        <dbReference type="EMBL" id="SEG95816.1"/>
    </source>
</evidence>
<name>A0A1H6EFQ4_9ACTN</name>
<dbReference type="GO" id="GO:0016747">
    <property type="term" value="F:acyltransferase activity, transferring groups other than amino-acyl groups"/>
    <property type="evidence" value="ECO:0007669"/>
    <property type="project" value="InterPro"/>
</dbReference>